<comment type="function">
    <text evidence="6">Specifically methylates the N4 position of cytidine in position 1402 (C1402) of 16S rRNA.</text>
</comment>
<evidence type="ECO:0000256" key="5">
    <source>
        <dbReference type="ARBA" id="ARBA00022691"/>
    </source>
</evidence>
<sequence>MAAEGRQHLPVLAEAAVDALRPGPDRRLVDATYGRGGHARLILDRLGETGELLALDRDPEAVAHGRAEFASDPRFRILRHPFSRIGPAVAEAGWTEGVDGILADLGVSSPQLDDAARGFSFREEGPLDMRMDPGAGPSAAEWLREVDPGELERVLREYGEERHARRVARAILAARERLATTGDLAEVVRAAVPGRGEPGKDKATRTFQAVRMAVNDELGELEAFLEAAVEVLRPGGRLVVIAFHSLEDRMVKRFIREEARDCVCPPDFPVCRCDKAARLRPVGKPLRPGPEEREVNPRARSAIARVAERLAA</sequence>
<dbReference type="InterPro" id="IPR029063">
    <property type="entry name" value="SAM-dependent_MTases_sf"/>
</dbReference>
<protein>
    <recommendedName>
        <fullName evidence="6">Ribosomal RNA small subunit methyltransferase H</fullName>
        <ecNumber evidence="6">2.1.1.199</ecNumber>
    </recommendedName>
    <alternativeName>
        <fullName evidence="6">16S rRNA m(4)C1402 methyltransferase</fullName>
    </alternativeName>
    <alternativeName>
        <fullName evidence="6">rRNA (cytosine-N(4)-)-methyltransferase RsmH</fullName>
    </alternativeName>
</protein>
<dbReference type="EMBL" id="FMUN01000002">
    <property type="protein sequence ID" value="SCY00419.1"/>
    <property type="molecule type" value="Genomic_DNA"/>
</dbReference>
<dbReference type="HAMAP" id="MF_01007">
    <property type="entry name" value="16SrRNA_methyltr_H"/>
    <property type="match status" value="1"/>
</dbReference>
<keyword evidence="8" id="KW-1185">Reference proteome</keyword>
<accession>A0A0P9ELP7</accession>
<dbReference type="Proteomes" id="UP000183104">
    <property type="component" value="Unassembled WGS sequence"/>
</dbReference>
<keyword evidence="2 6" id="KW-0698">rRNA processing</keyword>
<dbReference type="InterPro" id="IPR002903">
    <property type="entry name" value="RsmH"/>
</dbReference>
<dbReference type="PANTHER" id="PTHR11265:SF0">
    <property type="entry name" value="12S RRNA N4-METHYLCYTIDINE METHYLTRANSFERASE"/>
    <property type="match status" value="1"/>
</dbReference>
<keyword evidence="6" id="KW-0963">Cytoplasm</keyword>
<gene>
    <name evidence="6" type="primary">rsmH</name>
    <name evidence="7" type="ORF">SAMN05661077_1013</name>
</gene>
<dbReference type="GO" id="GO:0005737">
    <property type="term" value="C:cytoplasm"/>
    <property type="evidence" value="ECO:0007669"/>
    <property type="project" value="UniProtKB-SubCell"/>
</dbReference>
<dbReference type="SUPFAM" id="SSF53335">
    <property type="entry name" value="S-adenosyl-L-methionine-dependent methyltransferases"/>
    <property type="match status" value="1"/>
</dbReference>
<dbReference type="SUPFAM" id="SSF81799">
    <property type="entry name" value="Putative methyltransferase TM0872, insert domain"/>
    <property type="match status" value="1"/>
</dbReference>
<dbReference type="OrthoDB" id="9806637at2"/>
<dbReference type="STRING" id="381306.AN478_10120"/>
<comment type="similarity">
    <text evidence="1 6">Belongs to the methyltransferase superfamily. RsmH family.</text>
</comment>
<feature type="binding site" evidence="6">
    <location>
        <position position="104"/>
    </location>
    <ligand>
        <name>S-adenosyl-L-methionine</name>
        <dbReference type="ChEBI" id="CHEBI:59789"/>
    </ligand>
</feature>
<evidence type="ECO:0000313" key="7">
    <source>
        <dbReference type="EMBL" id="SCY00419.1"/>
    </source>
</evidence>
<evidence type="ECO:0000256" key="1">
    <source>
        <dbReference type="ARBA" id="ARBA00010396"/>
    </source>
</evidence>
<proteinExistence type="inferred from homology"/>
<dbReference type="Gene3D" id="3.40.50.150">
    <property type="entry name" value="Vaccinia Virus protein VP39"/>
    <property type="match status" value="1"/>
</dbReference>
<dbReference type="InterPro" id="IPR023397">
    <property type="entry name" value="SAM-dep_MeTrfase_MraW_recog"/>
</dbReference>
<dbReference type="PANTHER" id="PTHR11265">
    <property type="entry name" value="S-ADENOSYL-METHYLTRANSFERASE MRAW"/>
    <property type="match status" value="1"/>
</dbReference>
<keyword evidence="3 6" id="KW-0489">Methyltransferase</keyword>
<keyword evidence="4 6" id="KW-0808">Transferase</keyword>
<dbReference type="EC" id="2.1.1.199" evidence="6"/>
<organism evidence="7 8">
    <name type="scientific">Thiohalorhabdus denitrificans</name>
    <dbReference type="NCBI Taxonomy" id="381306"/>
    <lineage>
        <taxon>Bacteria</taxon>
        <taxon>Pseudomonadati</taxon>
        <taxon>Pseudomonadota</taxon>
        <taxon>Gammaproteobacteria</taxon>
        <taxon>Thiohalorhabdales</taxon>
        <taxon>Thiohalorhabdaceae</taxon>
        <taxon>Thiohalorhabdus</taxon>
    </lineage>
</organism>
<feature type="binding site" evidence="6">
    <location>
        <position position="111"/>
    </location>
    <ligand>
        <name>S-adenosyl-L-methionine</name>
        <dbReference type="ChEBI" id="CHEBI:59789"/>
    </ligand>
</feature>
<dbReference type="RefSeq" id="WP_054966495.1">
    <property type="nucleotide sequence ID" value="NZ_FMUN01000002.1"/>
</dbReference>
<dbReference type="PATRIC" id="fig|381306.5.peg.772"/>
<evidence type="ECO:0000313" key="8">
    <source>
        <dbReference type="Proteomes" id="UP000183104"/>
    </source>
</evidence>
<dbReference type="Gene3D" id="1.10.150.170">
    <property type="entry name" value="Putative methyltransferase TM0872, insert domain"/>
    <property type="match status" value="1"/>
</dbReference>
<dbReference type="AlphaFoldDB" id="A0A0P9ELP7"/>
<dbReference type="GO" id="GO:0070475">
    <property type="term" value="P:rRNA base methylation"/>
    <property type="evidence" value="ECO:0007669"/>
    <property type="project" value="UniProtKB-UniRule"/>
</dbReference>
<comment type="catalytic activity">
    <reaction evidence="6">
        <text>cytidine(1402) in 16S rRNA + S-adenosyl-L-methionine = N(4)-methylcytidine(1402) in 16S rRNA + S-adenosyl-L-homocysteine + H(+)</text>
        <dbReference type="Rhea" id="RHEA:42928"/>
        <dbReference type="Rhea" id="RHEA-COMP:10286"/>
        <dbReference type="Rhea" id="RHEA-COMP:10287"/>
        <dbReference type="ChEBI" id="CHEBI:15378"/>
        <dbReference type="ChEBI" id="CHEBI:57856"/>
        <dbReference type="ChEBI" id="CHEBI:59789"/>
        <dbReference type="ChEBI" id="CHEBI:74506"/>
        <dbReference type="ChEBI" id="CHEBI:82748"/>
        <dbReference type="EC" id="2.1.1.199"/>
    </reaction>
</comment>
<comment type="subcellular location">
    <subcellularLocation>
        <location evidence="6">Cytoplasm</location>
    </subcellularLocation>
</comment>
<keyword evidence="5 6" id="KW-0949">S-adenosyl-L-methionine</keyword>
<dbReference type="GO" id="GO:0071424">
    <property type="term" value="F:rRNA (cytosine-N4-)-methyltransferase activity"/>
    <property type="evidence" value="ECO:0007669"/>
    <property type="project" value="UniProtKB-UniRule"/>
</dbReference>
<evidence type="ECO:0000256" key="4">
    <source>
        <dbReference type="ARBA" id="ARBA00022679"/>
    </source>
</evidence>
<reference evidence="8" key="1">
    <citation type="submission" date="2016-10" db="EMBL/GenBank/DDBJ databases">
        <authorList>
            <person name="Varghese N."/>
        </authorList>
    </citation>
    <scope>NUCLEOTIDE SEQUENCE [LARGE SCALE GENOMIC DNA]</scope>
    <source>
        <strain evidence="8">HL 19</strain>
    </source>
</reference>
<dbReference type="NCBIfam" id="TIGR00006">
    <property type="entry name" value="16S rRNA (cytosine(1402)-N(4))-methyltransferase RsmH"/>
    <property type="match status" value="1"/>
</dbReference>
<feature type="binding site" evidence="6">
    <location>
        <position position="56"/>
    </location>
    <ligand>
        <name>S-adenosyl-L-methionine</name>
        <dbReference type="ChEBI" id="CHEBI:59789"/>
    </ligand>
</feature>
<name>A0A0P9ELP7_9GAMM</name>
<evidence type="ECO:0000256" key="6">
    <source>
        <dbReference type="HAMAP-Rule" id="MF_01007"/>
    </source>
</evidence>
<feature type="binding site" evidence="6">
    <location>
        <position position="82"/>
    </location>
    <ligand>
        <name>S-adenosyl-L-methionine</name>
        <dbReference type="ChEBI" id="CHEBI:59789"/>
    </ligand>
</feature>
<evidence type="ECO:0000256" key="2">
    <source>
        <dbReference type="ARBA" id="ARBA00022552"/>
    </source>
</evidence>
<feature type="binding site" evidence="6">
    <location>
        <begin position="36"/>
        <end position="38"/>
    </location>
    <ligand>
        <name>S-adenosyl-L-methionine</name>
        <dbReference type="ChEBI" id="CHEBI:59789"/>
    </ligand>
</feature>
<dbReference type="Pfam" id="PF01795">
    <property type="entry name" value="Methyltransf_5"/>
    <property type="match status" value="1"/>
</dbReference>
<evidence type="ECO:0000256" key="3">
    <source>
        <dbReference type="ARBA" id="ARBA00022603"/>
    </source>
</evidence>
<dbReference type="PIRSF" id="PIRSF004486">
    <property type="entry name" value="MraW"/>
    <property type="match status" value="1"/>
</dbReference>